<feature type="signal peptide" evidence="1">
    <location>
        <begin position="1"/>
        <end position="19"/>
    </location>
</feature>
<proteinExistence type="predicted"/>
<organism evidence="2 3">
    <name type="scientific">Flavobacterium procerum</name>
    <dbReference type="NCBI Taxonomy" id="1455569"/>
    <lineage>
        <taxon>Bacteria</taxon>
        <taxon>Pseudomonadati</taxon>
        <taxon>Bacteroidota</taxon>
        <taxon>Flavobacteriia</taxon>
        <taxon>Flavobacteriales</taxon>
        <taxon>Flavobacteriaceae</taxon>
        <taxon>Flavobacterium</taxon>
    </lineage>
</organism>
<evidence type="ECO:0000313" key="2">
    <source>
        <dbReference type="EMBL" id="MFC0076363.1"/>
    </source>
</evidence>
<keyword evidence="1" id="KW-0732">Signal</keyword>
<comment type="caution">
    <text evidence="2">The sequence shown here is derived from an EMBL/GenBank/DDBJ whole genome shotgun (WGS) entry which is preliminary data.</text>
</comment>
<feature type="chain" id="PRO_5045101084" evidence="1">
    <location>
        <begin position="20"/>
        <end position="349"/>
    </location>
</feature>
<protein>
    <submittedName>
        <fullName evidence="2">XAC2610-related protein</fullName>
    </submittedName>
</protein>
<dbReference type="NCBIfam" id="NF047539">
    <property type="entry name" value="XAC2610_fam"/>
    <property type="match status" value="1"/>
</dbReference>
<name>A0ABV6BN42_9FLAO</name>
<sequence length="349" mass="39144">MKLKIISFFLLFSIANASAQKAYLIHDFMKGYTLYFIQQKIGSETKEYYKLADDKSKKTVLEFGAKELAKPQIIKTAQTIAFKSLSNSNIQVLGDVNFDEREDIVVNNPEIIDDEGCYNPTKIAHIFINSPATFTESQSISNVYNSAYCLRGGSFEIDAKYKRLITCSSGGAANHSCEHYSVLGKEAKMISSFEEDGFAQGPFSKITGKKLENSKWISFNSLSIYEPNLDPDKVLAFDTKNGKGRILLFNSDNILYYAFKQNDEYNFISFAHPSSPEKAGKATFKFRKQNAGYELEFNSGSIKYLVYETSTGVGIKINVNGKISDWQGMTKEGSLETLVKNKFVNVTND</sequence>
<dbReference type="RefSeq" id="WP_379684084.1">
    <property type="nucleotide sequence ID" value="NZ_JBHLYW010000005.1"/>
</dbReference>
<gene>
    <name evidence="2" type="ORF">ACFFLS_04890</name>
</gene>
<dbReference type="Proteomes" id="UP001589734">
    <property type="component" value="Unassembled WGS sequence"/>
</dbReference>
<evidence type="ECO:0000313" key="3">
    <source>
        <dbReference type="Proteomes" id="UP001589734"/>
    </source>
</evidence>
<dbReference type="InterPro" id="IPR058087">
    <property type="entry name" value="XAC2610_dom"/>
</dbReference>
<keyword evidence="3" id="KW-1185">Reference proteome</keyword>
<dbReference type="EMBL" id="JBHLYW010000005">
    <property type="protein sequence ID" value="MFC0076363.1"/>
    <property type="molecule type" value="Genomic_DNA"/>
</dbReference>
<evidence type="ECO:0000256" key="1">
    <source>
        <dbReference type="SAM" id="SignalP"/>
    </source>
</evidence>
<reference evidence="2 3" key="1">
    <citation type="submission" date="2024-09" db="EMBL/GenBank/DDBJ databases">
        <authorList>
            <person name="Sun Q."/>
            <person name="Mori K."/>
        </authorList>
    </citation>
    <scope>NUCLEOTIDE SEQUENCE [LARGE SCALE GENOMIC DNA]</scope>
    <source>
        <strain evidence="2 3">CGMCC 1.12926</strain>
    </source>
</reference>
<accession>A0ABV6BN42</accession>